<dbReference type="SUPFAM" id="SSF81665">
    <property type="entry name" value="Calcium ATPase, transmembrane domain M"/>
    <property type="match status" value="1"/>
</dbReference>
<dbReference type="PANTHER" id="PTHR42861">
    <property type="entry name" value="CALCIUM-TRANSPORTING ATPASE"/>
    <property type="match status" value="1"/>
</dbReference>
<reference evidence="20 21" key="1">
    <citation type="submission" date="2015-02" db="EMBL/GenBank/DDBJ databases">
        <title>Single-cell genomics of uncultivated deep-branching MTB reveals a conserved set of magnetosome genes.</title>
        <authorList>
            <person name="Kolinko S."/>
            <person name="Richter M."/>
            <person name="Glockner F.O."/>
            <person name="Brachmann A."/>
            <person name="Schuler D."/>
        </authorList>
    </citation>
    <scope>NUCLEOTIDE SEQUENCE [LARGE SCALE GENOMIC DNA]</scope>
    <source>
        <strain evidence="20">SKK-01</strain>
    </source>
</reference>
<dbReference type="GO" id="GO:0016887">
    <property type="term" value="F:ATP hydrolysis activity"/>
    <property type="evidence" value="ECO:0007669"/>
    <property type="project" value="InterPro"/>
</dbReference>
<keyword evidence="12" id="KW-0460">Magnesium</keyword>
<dbReference type="FunFam" id="2.70.150.10:FF:000160">
    <property type="entry name" value="Sarcoplasmic/endoplasmic reticulum calcium ATPase 1"/>
    <property type="match status" value="1"/>
</dbReference>
<keyword evidence="9 18" id="KW-0812">Transmembrane</keyword>
<dbReference type="NCBIfam" id="TIGR01524">
    <property type="entry name" value="ATPase-IIIB_Mg"/>
    <property type="match status" value="1"/>
</dbReference>
<evidence type="ECO:0000256" key="1">
    <source>
        <dbReference type="ARBA" id="ARBA00003954"/>
    </source>
</evidence>
<evidence type="ECO:0000256" key="17">
    <source>
        <dbReference type="ARBA" id="ARBA00047295"/>
    </source>
</evidence>
<dbReference type="PATRIC" id="fig|1609969.3.peg.1131"/>
<evidence type="ECO:0000256" key="3">
    <source>
        <dbReference type="ARBA" id="ARBA00008746"/>
    </source>
</evidence>
<evidence type="ECO:0000313" key="21">
    <source>
        <dbReference type="Proteomes" id="UP000033428"/>
    </source>
</evidence>
<dbReference type="SUPFAM" id="SSF81653">
    <property type="entry name" value="Calcium ATPase, transduction domain A"/>
    <property type="match status" value="1"/>
</dbReference>
<dbReference type="CDD" id="cd02077">
    <property type="entry name" value="P-type_ATPase_Mg"/>
    <property type="match status" value="1"/>
</dbReference>
<dbReference type="InterPro" id="IPR044492">
    <property type="entry name" value="P_typ_ATPase_HD_dom"/>
</dbReference>
<dbReference type="PRINTS" id="PR01836">
    <property type="entry name" value="MGATPASE"/>
</dbReference>
<dbReference type="Gene3D" id="3.40.1110.10">
    <property type="entry name" value="Calcium-transporting ATPase, cytoplasmic domain N"/>
    <property type="match status" value="1"/>
</dbReference>
<sequence>MKTVKNGKQNFDFDYAGCSYEQLFEKFGTSQRGLDDEEVLRRLEEYGYNEPARKHRQAVILQILSKFVHPLVIVLLIIAGFSFFFGEKISAILVITMAFISVFLSFIQEYRAGRDADRLSEMVRTTATVYRNGKPKEITIREIVPGDIVDLYAGDMIPADMRIISCKDLFINQASLTGESFPVEKVPESVSAQKRSPVDLINVAFMGSSVVSGTGLGVVVKTGLSTQFGEISRKLATITVASSFDKGINKFTWLMIRFMSILVMLIFAINYFKKGNIIEALLFSLSVAVGLTPEMLPMLVALNLSKGAIAMSKKEVIVKRLNAIQNFGAMDVLCTDKTGTLTLDKIMLERHCDVVSQEDDDVLLFAYINSYYQTGLKNILDRAILKYEKIMVKQYKKIDEVPFDFSRKLMSVVIDNDGKHRIICKGAPEEIYKRCSKFVIDGELLDLDAGNLVLLELKKEYSNLSAEGFRVLAIAYKDFDQAKEKYTKEDEQGLILKGYIAFLDPPKPSAKRTIETLKSLGIDFKVLTGDNELVTKKICYEVGLDIKGFATGEQVEGSSDIQLRELVKKTTVFARLSPMQKERVIHALHDNKHIVGYLGDGINDAPALKTADVGISVNNAVDIAKESADIILLKKSLLGLVDGVIEGRKTFGNILKYIKMGASSNFGNMFSMTGASLFLPFLPMLPIQILLNNLFYDISQIAIPSDEVDKEYLIKARPWNVGYIKKFMLVIGPISSIFDFLTFGILWFVFHAEQPLFNTGWFLESLCTQTLVIYIIRTGKIPFIESKPSQFLLFTSIYMVTLGLILPFIPLGKYFGFVQPPPIYFLVLFFIVTTYLLMVQFVKAWFIKRYGYE</sequence>
<evidence type="ECO:0000256" key="11">
    <source>
        <dbReference type="ARBA" id="ARBA00022840"/>
    </source>
</evidence>
<gene>
    <name evidence="20" type="ORF">OMAG_001052</name>
</gene>
<protein>
    <recommendedName>
        <fullName evidence="5">Magnesium-transporting ATPase, P-type 1</fullName>
        <ecNumber evidence="4">7.2.2.14</ecNumber>
    </recommendedName>
    <alternativeName>
        <fullName evidence="16">Mg(2+) transport ATPase, P-type 1</fullName>
    </alternativeName>
</protein>
<dbReference type="Pfam" id="PF00689">
    <property type="entry name" value="Cation_ATPase_C"/>
    <property type="match status" value="1"/>
</dbReference>
<dbReference type="Proteomes" id="UP000033428">
    <property type="component" value="Unassembled WGS sequence"/>
</dbReference>
<keyword evidence="13" id="KW-1278">Translocase</keyword>
<dbReference type="Pfam" id="PF00690">
    <property type="entry name" value="Cation_ATPase_N"/>
    <property type="match status" value="1"/>
</dbReference>
<dbReference type="SFLD" id="SFLDF00027">
    <property type="entry name" value="p-type_atpase"/>
    <property type="match status" value="1"/>
</dbReference>
<feature type="transmembrane region" description="Helical" evidence="18">
    <location>
        <begin position="63"/>
        <end position="83"/>
    </location>
</feature>
<dbReference type="Gene3D" id="2.70.150.10">
    <property type="entry name" value="Calcium-transporting ATPase, cytoplasmic transduction domain A"/>
    <property type="match status" value="1"/>
</dbReference>
<dbReference type="InterPro" id="IPR023299">
    <property type="entry name" value="ATPase_P-typ_cyto_dom_N"/>
</dbReference>
<evidence type="ECO:0000256" key="15">
    <source>
        <dbReference type="ARBA" id="ARBA00023136"/>
    </source>
</evidence>
<evidence type="ECO:0000256" key="14">
    <source>
        <dbReference type="ARBA" id="ARBA00022989"/>
    </source>
</evidence>
<evidence type="ECO:0000256" key="5">
    <source>
        <dbReference type="ARBA" id="ARBA00013555"/>
    </source>
</evidence>
<dbReference type="GO" id="GO:0005524">
    <property type="term" value="F:ATP binding"/>
    <property type="evidence" value="ECO:0007669"/>
    <property type="project" value="UniProtKB-KW"/>
</dbReference>
<keyword evidence="14 18" id="KW-1133">Transmembrane helix</keyword>
<dbReference type="Gene3D" id="3.40.50.1000">
    <property type="entry name" value="HAD superfamily/HAD-like"/>
    <property type="match status" value="1"/>
</dbReference>
<dbReference type="InterPro" id="IPR023214">
    <property type="entry name" value="HAD_sf"/>
</dbReference>
<feature type="transmembrane region" description="Helical" evidence="18">
    <location>
        <begin position="281"/>
        <end position="304"/>
    </location>
</feature>
<dbReference type="InterPro" id="IPR004014">
    <property type="entry name" value="ATPase_P-typ_cation-transptr_N"/>
</dbReference>
<evidence type="ECO:0000256" key="7">
    <source>
        <dbReference type="ARBA" id="ARBA00022519"/>
    </source>
</evidence>
<feature type="transmembrane region" description="Helical" evidence="18">
    <location>
        <begin position="823"/>
        <end position="846"/>
    </location>
</feature>
<comment type="caution">
    <text evidence="20">The sequence shown here is derived from an EMBL/GenBank/DDBJ whole genome shotgun (WGS) entry which is preliminary data.</text>
</comment>
<name>A0A0F0CP15_9BACT</name>
<dbReference type="SFLD" id="SFLDS00003">
    <property type="entry name" value="Haloacid_Dehalogenase"/>
    <property type="match status" value="1"/>
</dbReference>
<feature type="transmembrane region" description="Helical" evidence="18">
    <location>
        <begin position="727"/>
        <end position="749"/>
    </location>
</feature>
<keyword evidence="15 18" id="KW-0472">Membrane</keyword>
<dbReference type="EMBL" id="JYNY01000222">
    <property type="protein sequence ID" value="KJJ85088.1"/>
    <property type="molecule type" value="Genomic_DNA"/>
</dbReference>
<dbReference type="SFLD" id="SFLDG00002">
    <property type="entry name" value="C1.7:_P-type_atpase_like"/>
    <property type="match status" value="1"/>
</dbReference>
<evidence type="ECO:0000256" key="13">
    <source>
        <dbReference type="ARBA" id="ARBA00022967"/>
    </source>
</evidence>
<dbReference type="InterPro" id="IPR006068">
    <property type="entry name" value="ATPase_P-typ_cation-transptr_C"/>
</dbReference>
<keyword evidence="11" id="KW-0067">ATP-binding</keyword>
<dbReference type="Pfam" id="PF00122">
    <property type="entry name" value="E1-E2_ATPase"/>
    <property type="match status" value="1"/>
</dbReference>
<evidence type="ECO:0000259" key="19">
    <source>
        <dbReference type="SMART" id="SM00831"/>
    </source>
</evidence>
<dbReference type="NCBIfam" id="TIGR01494">
    <property type="entry name" value="ATPase_P-type"/>
    <property type="match status" value="2"/>
</dbReference>
<feature type="transmembrane region" description="Helical" evidence="18">
    <location>
        <begin position="251"/>
        <end position="269"/>
    </location>
</feature>
<dbReference type="EC" id="7.2.2.14" evidence="4"/>
<organism evidence="20 21">
    <name type="scientific">Candidatus Omnitrophus magneticus</name>
    <dbReference type="NCBI Taxonomy" id="1609969"/>
    <lineage>
        <taxon>Bacteria</taxon>
        <taxon>Pseudomonadati</taxon>
        <taxon>Candidatus Omnitrophota</taxon>
        <taxon>Candidatus Omnitrophus</taxon>
    </lineage>
</organism>
<evidence type="ECO:0000256" key="6">
    <source>
        <dbReference type="ARBA" id="ARBA00022475"/>
    </source>
</evidence>
<keyword evidence="8" id="KW-0597">Phosphoprotein</keyword>
<dbReference type="GO" id="GO:0015444">
    <property type="term" value="F:P-type magnesium transporter activity"/>
    <property type="evidence" value="ECO:0007669"/>
    <property type="project" value="UniProtKB-EC"/>
</dbReference>
<feature type="domain" description="Cation-transporting P-type ATPase N-terminal" evidence="19">
    <location>
        <begin position="14"/>
        <end position="87"/>
    </location>
</feature>
<dbReference type="NCBIfam" id="NF011702">
    <property type="entry name" value="PRK15122.1"/>
    <property type="match status" value="1"/>
</dbReference>
<feature type="transmembrane region" description="Helical" evidence="18">
    <location>
        <begin position="791"/>
        <end position="811"/>
    </location>
</feature>
<comment type="catalytic activity">
    <reaction evidence="17">
        <text>Mg(2+)(out) + ATP + H2O = Mg(2+)(in) + ADP + phosphate + H(+)</text>
        <dbReference type="Rhea" id="RHEA:10260"/>
        <dbReference type="ChEBI" id="CHEBI:15377"/>
        <dbReference type="ChEBI" id="CHEBI:15378"/>
        <dbReference type="ChEBI" id="CHEBI:18420"/>
        <dbReference type="ChEBI" id="CHEBI:30616"/>
        <dbReference type="ChEBI" id="CHEBI:43474"/>
        <dbReference type="ChEBI" id="CHEBI:456216"/>
        <dbReference type="EC" id="7.2.2.14"/>
    </reaction>
</comment>
<dbReference type="InterPro" id="IPR006415">
    <property type="entry name" value="P-type_ATPase_IIIB"/>
</dbReference>
<keyword evidence="10" id="KW-0547">Nucleotide-binding</keyword>
<evidence type="ECO:0000256" key="12">
    <source>
        <dbReference type="ARBA" id="ARBA00022842"/>
    </source>
</evidence>
<dbReference type="Gene3D" id="1.20.1110.10">
    <property type="entry name" value="Calcium-transporting ATPase, transmembrane domain"/>
    <property type="match status" value="1"/>
</dbReference>
<keyword evidence="7" id="KW-0997">Cell inner membrane</keyword>
<proteinExistence type="inferred from homology"/>
<keyword evidence="21" id="KW-1185">Reference proteome</keyword>
<evidence type="ECO:0000256" key="2">
    <source>
        <dbReference type="ARBA" id="ARBA00004429"/>
    </source>
</evidence>
<evidence type="ECO:0000256" key="18">
    <source>
        <dbReference type="SAM" id="Phobius"/>
    </source>
</evidence>
<dbReference type="Pfam" id="PF13246">
    <property type="entry name" value="Cation_ATPase"/>
    <property type="match status" value="1"/>
</dbReference>
<feature type="transmembrane region" description="Helical" evidence="18">
    <location>
        <begin position="761"/>
        <end position="779"/>
    </location>
</feature>
<dbReference type="SMART" id="SM00831">
    <property type="entry name" value="Cation_ATPase_N"/>
    <property type="match status" value="1"/>
</dbReference>
<dbReference type="PROSITE" id="PS00154">
    <property type="entry name" value="ATPASE_E1_E2"/>
    <property type="match status" value="1"/>
</dbReference>
<dbReference type="InterPro" id="IPR059000">
    <property type="entry name" value="ATPase_P-type_domA"/>
</dbReference>
<dbReference type="InterPro" id="IPR001757">
    <property type="entry name" value="P_typ_ATPase"/>
</dbReference>
<dbReference type="AlphaFoldDB" id="A0A0F0CP15"/>
<dbReference type="InterPro" id="IPR023298">
    <property type="entry name" value="ATPase_P-typ_TM_dom_sf"/>
</dbReference>
<evidence type="ECO:0000256" key="8">
    <source>
        <dbReference type="ARBA" id="ARBA00022553"/>
    </source>
</evidence>
<evidence type="ECO:0000256" key="10">
    <source>
        <dbReference type="ARBA" id="ARBA00022741"/>
    </source>
</evidence>
<feature type="transmembrane region" description="Helical" evidence="18">
    <location>
        <begin position="89"/>
        <end position="107"/>
    </location>
</feature>
<dbReference type="InterPro" id="IPR008250">
    <property type="entry name" value="ATPase_P-typ_transduc_dom_A_sf"/>
</dbReference>
<dbReference type="InterPro" id="IPR036412">
    <property type="entry name" value="HAD-like_sf"/>
</dbReference>
<dbReference type="GO" id="GO:0005886">
    <property type="term" value="C:plasma membrane"/>
    <property type="evidence" value="ECO:0007669"/>
    <property type="project" value="UniProtKB-SubCell"/>
</dbReference>
<dbReference type="SUPFAM" id="SSF56784">
    <property type="entry name" value="HAD-like"/>
    <property type="match status" value="1"/>
</dbReference>
<comment type="function">
    <text evidence="1">Mediates magnesium influx to the cytosol.</text>
</comment>
<dbReference type="InterPro" id="IPR018303">
    <property type="entry name" value="ATPase_P-typ_P_site"/>
</dbReference>
<keyword evidence="6" id="KW-1003">Cell membrane</keyword>
<evidence type="ECO:0000256" key="16">
    <source>
        <dbReference type="ARBA" id="ARBA00029806"/>
    </source>
</evidence>
<evidence type="ECO:0000256" key="9">
    <source>
        <dbReference type="ARBA" id="ARBA00022692"/>
    </source>
</evidence>
<comment type="similarity">
    <text evidence="3">Belongs to the cation transport ATPase (P-type) (TC 3.A.3) family. Type IIIB subfamily.</text>
</comment>
<evidence type="ECO:0000256" key="4">
    <source>
        <dbReference type="ARBA" id="ARBA00012786"/>
    </source>
</evidence>
<evidence type="ECO:0000313" key="20">
    <source>
        <dbReference type="EMBL" id="KJJ85088.1"/>
    </source>
</evidence>
<accession>A0A0F0CP15</accession>
<comment type="subcellular location">
    <subcellularLocation>
        <location evidence="2">Cell inner membrane</location>
        <topology evidence="2">Multi-pass membrane protein</topology>
    </subcellularLocation>
</comment>